<dbReference type="HAMAP" id="MF_00657">
    <property type="entry name" value="Hydroxyl_YbiX"/>
    <property type="match status" value="1"/>
</dbReference>
<protein>
    <submittedName>
        <fullName evidence="9">PKHD-type hydroxylase</fullName>
    </submittedName>
</protein>
<dbReference type="Gene3D" id="2.60.120.620">
    <property type="entry name" value="q2cbj1_9rhob like domain"/>
    <property type="match status" value="1"/>
</dbReference>
<dbReference type="AlphaFoldDB" id="A0A238ZH67"/>
<evidence type="ECO:0000256" key="7">
    <source>
        <dbReference type="HAMAP-Rule" id="MF_00657"/>
    </source>
</evidence>
<dbReference type="PANTHER" id="PTHR41536">
    <property type="entry name" value="PKHD-TYPE HYDROXYLASE YBIX"/>
    <property type="match status" value="1"/>
</dbReference>
<comment type="cofactor">
    <cofactor evidence="1 7">
        <name>L-ascorbate</name>
        <dbReference type="ChEBI" id="CHEBI:38290"/>
    </cofactor>
</comment>
<dbReference type="NCBIfam" id="NF003973">
    <property type="entry name" value="PRK05467.1-2"/>
    <property type="match status" value="1"/>
</dbReference>
<evidence type="ECO:0000256" key="4">
    <source>
        <dbReference type="ARBA" id="ARBA00022964"/>
    </source>
</evidence>
<keyword evidence="10" id="KW-1185">Reference proteome</keyword>
<feature type="binding site" evidence="7">
    <location>
        <position position="96"/>
    </location>
    <ligand>
        <name>Fe cation</name>
        <dbReference type="ChEBI" id="CHEBI:24875"/>
    </ligand>
</feature>
<dbReference type="OrthoDB" id="9812472at2"/>
<dbReference type="InterPro" id="IPR023550">
    <property type="entry name" value="PKHD_hydroxylase"/>
</dbReference>
<keyword evidence="6 7" id="KW-0408">Iron</keyword>
<feature type="binding site" evidence="7">
    <location>
        <position position="159"/>
    </location>
    <ligand>
        <name>Fe cation</name>
        <dbReference type="ChEBI" id="CHEBI:24875"/>
    </ligand>
</feature>
<dbReference type="InterPro" id="IPR005123">
    <property type="entry name" value="Oxoglu/Fe-dep_dioxygenase_dom"/>
</dbReference>
<evidence type="ECO:0000256" key="3">
    <source>
        <dbReference type="ARBA" id="ARBA00022896"/>
    </source>
</evidence>
<dbReference type="InterPro" id="IPR044862">
    <property type="entry name" value="Pro_4_hyd_alph_FE2OG_OXY"/>
</dbReference>
<dbReference type="Pfam" id="PF13640">
    <property type="entry name" value="2OG-FeII_Oxy_3"/>
    <property type="match status" value="1"/>
</dbReference>
<dbReference type="Proteomes" id="UP000198417">
    <property type="component" value="Unassembled WGS sequence"/>
</dbReference>
<keyword evidence="5 7" id="KW-0560">Oxidoreductase</keyword>
<dbReference type="InterPro" id="IPR006620">
    <property type="entry name" value="Pro_4_hyd_alph"/>
</dbReference>
<feature type="binding site" evidence="7">
    <location>
        <position position="169"/>
    </location>
    <ligand>
        <name>2-oxoglutarate</name>
        <dbReference type="ChEBI" id="CHEBI:16810"/>
    </ligand>
</feature>
<gene>
    <name evidence="9" type="ORF">SAMN06265370_13121</name>
</gene>
<dbReference type="EMBL" id="FZNN01000031">
    <property type="protein sequence ID" value="SNR82550.1"/>
    <property type="molecule type" value="Genomic_DNA"/>
</dbReference>
<dbReference type="PROSITE" id="PS51471">
    <property type="entry name" value="FE2OG_OXY"/>
    <property type="match status" value="1"/>
</dbReference>
<name>A0A238ZH67_9RHOB</name>
<dbReference type="Pfam" id="PF18331">
    <property type="entry name" value="PKHD_C"/>
    <property type="match status" value="1"/>
</dbReference>
<dbReference type="GO" id="GO:0016706">
    <property type="term" value="F:2-oxoglutarate-dependent dioxygenase activity"/>
    <property type="evidence" value="ECO:0007669"/>
    <property type="project" value="UniProtKB-UniRule"/>
</dbReference>
<feature type="domain" description="Fe2OG dioxygenase" evidence="8">
    <location>
        <begin position="78"/>
        <end position="178"/>
    </location>
</feature>
<dbReference type="SUPFAM" id="SSF51197">
    <property type="entry name" value="Clavaminate synthase-like"/>
    <property type="match status" value="1"/>
</dbReference>
<dbReference type="InterPro" id="IPR041097">
    <property type="entry name" value="PKHD_C"/>
</dbReference>
<dbReference type="NCBIfam" id="NF003975">
    <property type="entry name" value="PRK05467.1-4"/>
    <property type="match status" value="1"/>
</dbReference>
<comment type="cofactor">
    <cofactor evidence="7">
        <name>Fe(2+)</name>
        <dbReference type="ChEBI" id="CHEBI:29033"/>
    </cofactor>
    <text evidence="7">Binds 1 Fe(2+) ion per subunit.</text>
</comment>
<dbReference type="GO" id="GO:0006879">
    <property type="term" value="P:intracellular iron ion homeostasis"/>
    <property type="evidence" value="ECO:0007669"/>
    <property type="project" value="TreeGrafter"/>
</dbReference>
<dbReference type="RefSeq" id="WP_089273691.1">
    <property type="nucleotide sequence ID" value="NZ_FZNN01000031.1"/>
</dbReference>
<evidence type="ECO:0000256" key="2">
    <source>
        <dbReference type="ARBA" id="ARBA00022723"/>
    </source>
</evidence>
<keyword evidence="2 7" id="KW-0479">Metal-binding</keyword>
<accession>A0A238ZH67</accession>
<evidence type="ECO:0000256" key="6">
    <source>
        <dbReference type="ARBA" id="ARBA00023004"/>
    </source>
</evidence>
<feature type="binding site" evidence="7">
    <location>
        <position position="98"/>
    </location>
    <ligand>
        <name>Fe cation</name>
        <dbReference type="ChEBI" id="CHEBI:24875"/>
    </ligand>
</feature>
<evidence type="ECO:0000259" key="8">
    <source>
        <dbReference type="PROSITE" id="PS51471"/>
    </source>
</evidence>
<evidence type="ECO:0000313" key="10">
    <source>
        <dbReference type="Proteomes" id="UP000198417"/>
    </source>
</evidence>
<dbReference type="SMART" id="SM00702">
    <property type="entry name" value="P4Hc"/>
    <property type="match status" value="1"/>
</dbReference>
<sequence length="226" mass="24593">MLLHVPNVLTPEQVAQCRAVVDAGTWADGSATAGHIAAQVKRNDQLPETSDAARQAGEMVRRAVLAHPLFVAAALPHRILPPMFNSYGPGQHFGNHIDNAIRVSPIDGVQIRTDLSCTVFLTDPDAYDGGELVVEDTYGAHGVKLEPGDAILYPATSLHRVEPVTRGARVSSFFWIQSMIRDGGQRGLLFELDTAIQRLTIADAKNPVITDLTGVYHNLLRQWSEV</sequence>
<reference evidence="9 10" key="1">
    <citation type="submission" date="2017-06" db="EMBL/GenBank/DDBJ databases">
        <authorList>
            <person name="Kim H.J."/>
            <person name="Triplett B.A."/>
        </authorList>
    </citation>
    <scope>NUCLEOTIDE SEQUENCE [LARGE SCALE GENOMIC DNA]</scope>
    <source>
        <strain evidence="9 10">DSM 29052</strain>
    </source>
</reference>
<dbReference type="GO" id="GO:0006974">
    <property type="term" value="P:DNA damage response"/>
    <property type="evidence" value="ECO:0007669"/>
    <property type="project" value="TreeGrafter"/>
</dbReference>
<proteinExistence type="inferred from homology"/>
<evidence type="ECO:0000256" key="1">
    <source>
        <dbReference type="ARBA" id="ARBA00001961"/>
    </source>
</evidence>
<evidence type="ECO:0000313" key="9">
    <source>
        <dbReference type="EMBL" id="SNR82550.1"/>
    </source>
</evidence>
<dbReference type="NCBIfam" id="NF003974">
    <property type="entry name" value="PRK05467.1-3"/>
    <property type="match status" value="1"/>
</dbReference>
<keyword evidence="3 7" id="KW-0847">Vitamin C</keyword>
<dbReference type="Gene3D" id="4.10.860.20">
    <property type="entry name" value="Rabenosyn, Rab binding domain"/>
    <property type="match status" value="1"/>
</dbReference>
<dbReference type="PANTHER" id="PTHR41536:SF1">
    <property type="entry name" value="PKHD-TYPE HYDROXYLASE YBIX"/>
    <property type="match status" value="1"/>
</dbReference>
<organism evidence="9 10">
    <name type="scientific">Puniceibacterium sediminis</name>
    <dbReference type="NCBI Taxonomy" id="1608407"/>
    <lineage>
        <taxon>Bacteria</taxon>
        <taxon>Pseudomonadati</taxon>
        <taxon>Pseudomonadota</taxon>
        <taxon>Alphaproteobacteria</taxon>
        <taxon>Rhodobacterales</taxon>
        <taxon>Paracoccaceae</taxon>
        <taxon>Puniceibacterium</taxon>
    </lineage>
</organism>
<evidence type="ECO:0000256" key="5">
    <source>
        <dbReference type="ARBA" id="ARBA00023002"/>
    </source>
</evidence>
<keyword evidence="4 7" id="KW-0223">Dioxygenase</keyword>
<dbReference type="GO" id="GO:0005506">
    <property type="term" value="F:iron ion binding"/>
    <property type="evidence" value="ECO:0007669"/>
    <property type="project" value="UniProtKB-UniRule"/>
</dbReference>
<dbReference type="GO" id="GO:0031418">
    <property type="term" value="F:L-ascorbic acid binding"/>
    <property type="evidence" value="ECO:0007669"/>
    <property type="project" value="UniProtKB-KW"/>
</dbReference>